<dbReference type="OrthoDB" id="44190at2759"/>
<evidence type="ECO:0000256" key="1">
    <source>
        <dbReference type="SAM" id="MobiDB-lite"/>
    </source>
</evidence>
<protein>
    <submittedName>
        <fullName evidence="2">Uncharacterized protein</fullName>
    </submittedName>
</protein>
<proteinExistence type="predicted"/>
<sequence length="268" mass="29439">MQRRPTMAFALHSPPSRPPLTLPFKSQKPISPLLNCSIAHLSLAGVPTTGHGSRPLVLTAVSPASEVADVEEKPENFPPTSSYKDPEGISNQDLENNVLLLKQAAKTRMVPAADVLSAISAIKKAKVDSSSFLETLGGSKSPGRTWMLIFTAQSRLDKGSYFPVTAVQRFDATAKRIENGIYLGPIGSLTFEGKFSWKKKMLAFMFEYLRIKVGSLGPFEISLGKQEREPTSKDPFFIWFYIDNEIAVAQGRGGGFAFWCRCRHVANS</sequence>
<reference evidence="2 3" key="1">
    <citation type="journal article" date="2016" name="Sci. Rep.">
        <title>The Dendrobium catenatum Lindl. genome sequence provides insights into polysaccharide synthase, floral development and adaptive evolution.</title>
        <authorList>
            <person name="Zhang G.Q."/>
            <person name="Xu Q."/>
            <person name="Bian C."/>
            <person name="Tsai W.C."/>
            <person name="Yeh C.M."/>
            <person name="Liu K.W."/>
            <person name="Yoshida K."/>
            <person name="Zhang L.S."/>
            <person name="Chang S.B."/>
            <person name="Chen F."/>
            <person name="Shi Y."/>
            <person name="Su Y.Y."/>
            <person name="Zhang Y.Q."/>
            <person name="Chen L.J."/>
            <person name="Yin Y."/>
            <person name="Lin M."/>
            <person name="Huang H."/>
            <person name="Deng H."/>
            <person name="Wang Z.W."/>
            <person name="Zhu S.L."/>
            <person name="Zhao X."/>
            <person name="Deng C."/>
            <person name="Niu S.C."/>
            <person name="Huang J."/>
            <person name="Wang M."/>
            <person name="Liu G.H."/>
            <person name="Yang H.J."/>
            <person name="Xiao X.J."/>
            <person name="Hsiao Y.Y."/>
            <person name="Wu W.L."/>
            <person name="Chen Y.Y."/>
            <person name="Mitsuda N."/>
            <person name="Ohme-Takagi M."/>
            <person name="Luo Y.B."/>
            <person name="Van de Peer Y."/>
            <person name="Liu Z.J."/>
        </authorList>
    </citation>
    <scope>NUCLEOTIDE SEQUENCE [LARGE SCALE GENOMIC DNA]</scope>
    <source>
        <tissue evidence="2">The whole plant</tissue>
    </source>
</reference>
<feature type="compositionally biased region" description="Polar residues" evidence="1">
    <location>
        <begin position="78"/>
        <end position="90"/>
    </location>
</feature>
<gene>
    <name evidence="2" type="ORF">MA16_Dca006079</name>
</gene>
<dbReference type="PANTHER" id="PTHR35690:SF1">
    <property type="entry name" value="OS01G0363500 PROTEIN"/>
    <property type="match status" value="1"/>
</dbReference>
<accession>A0A2I0X4G0</accession>
<keyword evidence="3" id="KW-1185">Reference proteome</keyword>
<name>A0A2I0X4G0_9ASPA</name>
<dbReference type="STRING" id="906689.A0A2I0X4G0"/>
<evidence type="ECO:0000313" key="2">
    <source>
        <dbReference type="EMBL" id="PKU82781.1"/>
    </source>
</evidence>
<reference evidence="2 3" key="2">
    <citation type="journal article" date="2017" name="Nature">
        <title>The Apostasia genome and the evolution of orchids.</title>
        <authorList>
            <person name="Zhang G.Q."/>
            <person name="Liu K.W."/>
            <person name="Li Z."/>
            <person name="Lohaus R."/>
            <person name="Hsiao Y.Y."/>
            <person name="Niu S.C."/>
            <person name="Wang J.Y."/>
            <person name="Lin Y.C."/>
            <person name="Xu Q."/>
            <person name="Chen L.J."/>
            <person name="Yoshida K."/>
            <person name="Fujiwara S."/>
            <person name="Wang Z.W."/>
            <person name="Zhang Y.Q."/>
            <person name="Mitsuda N."/>
            <person name="Wang M."/>
            <person name="Liu G.H."/>
            <person name="Pecoraro L."/>
            <person name="Huang H.X."/>
            <person name="Xiao X.J."/>
            <person name="Lin M."/>
            <person name="Wu X.Y."/>
            <person name="Wu W.L."/>
            <person name="Chen Y.Y."/>
            <person name="Chang S.B."/>
            <person name="Sakamoto S."/>
            <person name="Ohme-Takagi M."/>
            <person name="Yagi M."/>
            <person name="Zeng S.J."/>
            <person name="Shen C.Y."/>
            <person name="Yeh C.M."/>
            <person name="Luo Y.B."/>
            <person name="Tsai W.C."/>
            <person name="Van de Peer Y."/>
            <person name="Liu Z.J."/>
        </authorList>
    </citation>
    <scope>NUCLEOTIDE SEQUENCE [LARGE SCALE GENOMIC DNA]</scope>
    <source>
        <tissue evidence="2">The whole plant</tissue>
    </source>
</reference>
<feature type="region of interest" description="Disordered" evidence="1">
    <location>
        <begin position="67"/>
        <end position="90"/>
    </location>
</feature>
<dbReference type="AlphaFoldDB" id="A0A2I0X4G0"/>
<organism evidence="2 3">
    <name type="scientific">Dendrobium catenatum</name>
    <dbReference type="NCBI Taxonomy" id="906689"/>
    <lineage>
        <taxon>Eukaryota</taxon>
        <taxon>Viridiplantae</taxon>
        <taxon>Streptophyta</taxon>
        <taxon>Embryophyta</taxon>
        <taxon>Tracheophyta</taxon>
        <taxon>Spermatophyta</taxon>
        <taxon>Magnoliopsida</taxon>
        <taxon>Liliopsida</taxon>
        <taxon>Asparagales</taxon>
        <taxon>Orchidaceae</taxon>
        <taxon>Epidendroideae</taxon>
        <taxon>Malaxideae</taxon>
        <taxon>Dendrobiinae</taxon>
        <taxon>Dendrobium</taxon>
    </lineage>
</organism>
<dbReference type="PANTHER" id="PTHR35690">
    <property type="entry name" value="OS01G0363500 PROTEIN"/>
    <property type="match status" value="1"/>
</dbReference>
<evidence type="ECO:0000313" key="3">
    <source>
        <dbReference type="Proteomes" id="UP000233837"/>
    </source>
</evidence>
<dbReference type="Proteomes" id="UP000233837">
    <property type="component" value="Unassembled WGS sequence"/>
</dbReference>
<dbReference type="EMBL" id="KZ502155">
    <property type="protein sequence ID" value="PKU82781.1"/>
    <property type="molecule type" value="Genomic_DNA"/>
</dbReference>